<evidence type="ECO:0000313" key="5">
    <source>
        <dbReference type="EMBL" id="CAE0410935.1"/>
    </source>
</evidence>
<dbReference type="EMBL" id="HBIM01009920">
    <property type="protein sequence ID" value="CAE0410935.1"/>
    <property type="molecule type" value="Transcribed_RNA"/>
</dbReference>
<keyword evidence="3" id="KW-0496">Mitochondrion</keyword>
<keyword evidence="2" id="KW-1015">Disulfide bond</keyword>
<evidence type="ECO:0000256" key="2">
    <source>
        <dbReference type="ARBA" id="ARBA00023157"/>
    </source>
</evidence>
<comment type="subcellular location">
    <subcellularLocation>
        <location evidence="3">Mitochondrion</location>
    </subcellularLocation>
</comment>
<reference evidence="5" key="1">
    <citation type="submission" date="2021-01" db="EMBL/GenBank/DDBJ databases">
        <authorList>
            <person name="Corre E."/>
            <person name="Pelletier E."/>
            <person name="Niang G."/>
            <person name="Scheremetjew M."/>
            <person name="Finn R."/>
            <person name="Kale V."/>
            <person name="Holt S."/>
            <person name="Cochrane G."/>
            <person name="Meng A."/>
            <person name="Brown T."/>
            <person name="Cohen L."/>
        </authorList>
    </citation>
    <scope>NUCLEOTIDE SEQUENCE</scope>
    <source>
        <strain evidence="5">CCMP127</strain>
    </source>
</reference>
<feature type="compositionally biased region" description="Polar residues" evidence="4">
    <location>
        <begin position="1"/>
        <end position="11"/>
    </location>
</feature>
<protein>
    <recommendedName>
        <fullName evidence="3">COX assembly mitochondrial protein</fullName>
    </recommendedName>
</protein>
<dbReference type="InterPro" id="IPR013892">
    <property type="entry name" value="Cyt_c_biogenesis_Cmc1-like"/>
</dbReference>
<evidence type="ECO:0000256" key="1">
    <source>
        <dbReference type="ARBA" id="ARBA00007347"/>
    </source>
</evidence>
<dbReference type="GO" id="GO:0005739">
    <property type="term" value="C:mitochondrion"/>
    <property type="evidence" value="ECO:0007669"/>
    <property type="project" value="UniProtKB-SubCell"/>
</dbReference>
<accession>A0A7S3P8B7</accession>
<sequence>MSPSQDQQHTTAEAAARMKDDMRQSRFSFRNRAEYLLRRDMKEEALQTHCKTQVSDFASCAQEQGLFVVFTCQPMLKKLNECLAIHNGEEAWERYKEAHKEELERRSRGEKI</sequence>
<gene>
    <name evidence="5" type="ORF">ACOF00016_LOCUS8347</name>
</gene>
<proteinExistence type="inferred from homology"/>
<dbReference type="AlphaFoldDB" id="A0A7S3P8B7"/>
<dbReference type="Pfam" id="PF08583">
    <property type="entry name" value="Cmc1"/>
    <property type="match status" value="1"/>
</dbReference>
<organism evidence="5">
    <name type="scientific">Amphora coffeiformis</name>
    <dbReference type="NCBI Taxonomy" id="265554"/>
    <lineage>
        <taxon>Eukaryota</taxon>
        <taxon>Sar</taxon>
        <taxon>Stramenopiles</taxon>
        <taxon>Ochrophyta</taxon>
        <taxon>Bacillariophyta</taxon>
        <taxon>Bacillariophyceae</taxon>
        <taxon>Bacillariophycidae</taxon>
        <taxon>Thalassiophysales</taxon>
        <taxon>Catenulaceae</taxon>
        <taxon>Amphora</taxon>
    </lineage>
</organism>
<evidence type="ECO:0000256" key="3">
    <source>
        <dbReference type="RuleBase" id="RU364104"/>
    </source>
</evidence>
<evidence type="ECO:0000256" key="4">
    <source>
        <dbReference type="SAM" id="MobiDB-lite"/>
    </source>
</evidence>
<comment type="similarity">
    <text evidence="1 3">Belongs to the CMC family.</text>
</comment>
<name>A0A7S3P8B7_9STRA</name>
<feature type="region of interest" description="Disordered" evidence="4">
    <location>
        <begin position="1"/>
        <end position="23"/>
    </location>
</feature>